<feature type="region of interest" description="Disordered" evidence="2">
    <location>
        <begin position="319"/>
        <end position="425"/>
    </location>
</feature>
<feature type="transmembrane region" description="Helical" evidence="3">
    <location>
        <begin position="426"/>
        <end position="447"/>
    </location>
</feature>
<dbReference type="STRING" id="67003.A0A1X0NFJ5"/>
<keyword evidence="3" id="KW-0812">Transmembrane</keyword>
<dbReference type="VEuPathDB" id="TriTrypDB:TM35_001201070"/>
<evidence type="ECO:0000256" key="2">
    <source>
        <dbReference type="SAM" id="MobiDB-lite"/>
    </source>
</evidence>
<evidence type="ECO:0000313" key="5">
    <source>
        <dbReference type="EMBL" id="ORC81345.1"/>
    </source>
</evidence>
<feature type="coiled-coil region" evidence="1">
    <location>
        <begin position="117"/>
        <end position="144"/>
    </location>
</feature>
<accession>A0A1X0NFJ5</accession>
<dbReference type="EMBL" id="NBCO01000120">
    <property type="protein sequence ID" value="ORC81345.1"/>
    <property type="molecule type" value="Genomic_DNA"/>
</dbReference>
<proteinExistence type="predicted"/>
<evidence type="ECO:0000313" key="6">
    <source>
        <dbReference type="Proteomes" id="UP000192257"/>
    </source>
</evidence>
<sequence>MATMFIQLRRLVYLLVLLHCCVCVVRADGEDTKEERYREKVWHLRNTTIRAYARLVEGRGCLNAWREMVRTSNESYKRAHSAAKLTEEIAAKVKVMKEKLEASASTFTGWEDVGSLLDEVKETTSDVEERIKEAERKALSIKRAGDFCKVEYDNAVNVMDELYKAQYMYEELFEPGRKPKSEWTKDDRLVENSTDTHGQIKKFIAEFDLFRGEAQVSKVNALIQVKEAKDSIEKTAKRFKELKEEIEKSSRDGDEKLKSSRVKDKVTEMAEAVAKAGKIEEPKKKELLSAAVYNVTLMEEREKAVRLVADEVVGIHREKAERARRAAEEAQRERERAQREEEERERRVAEEAQREKERVQKEREERERKVAEEAQRERERARKVAEEEALRERERARKVAEDEAQKESERRMVEGKKKKDNSVGPALVHGPLLLLLVLMCVLGYTLVC</sequence>
<keyword evidence="3" id="KW-0472">Membrane</keyword>
<evidence type="ECO:0000256" key="4">
    <source>
        <dbReference type="SAM" id="SignalP"/>
    </source>
</evidence>
<dbReference type="GeneID" id="39991574"/>
<evidence type="ECO:0000256" key="1">
    <source>
        <dbReference type="SAM" id="Coils"/>
    </source>
</evidence>
<keyword evidence="1" id="KW-0175">Coiled coil</keyword>
<dbReference type="Proteomes" id="UP000192257">
    <property type="component" value="Unassembled WGS sequence"/>
</dbReference>
<name>A0A1X0NFJ5_9TRYP</name>
<feature type="signal peptide" evidence="4">
    <location>
        <begin position="1"/>
        <end position="27"/>
    </location>
</feature>
<keyword evidence="3" id="KW-1133">Transmembrane helix</keyword>
<dbReference type="RefSeq" id="XP_028876916.1">
    <property type="nucleotide sequence ID" value="XM_029031794.1"/>
</dbReference>
<feature type="coiled-coil region" evidence="1">
    <location>
        <begin position="225"/>
        <end position="252"/>
    </location>
</feature>
<comment type="caution">
    <text evidence="5">The sequence shown here is derived from an EMBL/GenBank/DDBJ whole genome shotgun (WGS) entry which is preliminary data.</text>
</comment>
<evidence type="ECO:0000256" key="3">
    <source>
        <dbReference type="SAM" id="Phobius"/>
    </source>
</evidence>
<dbReference type="AlphaFoldDB" id="A0A1X0NFJ5"/>
<feature type="compositionally biased region" description="Basic and acidic residues" evidence="2">
    <location>
        <begin position="319"/>
        <end position="421"/>
    </location>
</feature>
<feature type="chain" id="PRO_5013343879" evidence="4">
    <location>
        <begin position="28"/>
        <end position="448"/>
    </location>
</feature>
<protein>
    <submittedName>
        <fullName evidence="5">Uncharacterized protein</fullName>
    </submittedName>
</protein>
<organism evidence="5 6">
    <name type="scientific">Trypanosoma theileri</name>
    <dbReference type="NCBI Taxonomy" id="67003"/>
    <lineage>
        <taxon>Eukaryota</taxon>
        <taxon>Discoba</taxon>
        <taxon>Euglenozoa</taxon>
        <taxon>Kinetoplastea</taxon>
        <taxon>Metakinetoplastina</taxon>
        <taxon>Trypanosomatida</taxon>
        <taxon>Trypanosomatidae</taxon>
        <taxon>Trypanosoma</taxon>
    </lineage>
</organism>
<keyword evidence="4" id="KW-0732">Signal</keyword>
<gene>
    <name evidence="5" type="ORF">TM35_001201070</name>
</gene>
<reference evidence="5 6" key="1">
    <citation type="submission" date="2017-03" db="EMBL/GenBank/DDBJ databases">
        <title>An alternative strategy for trypanosome survival in the mammalian bloodstream revealed through genome and transcriptome analysis of the ubiquitous bovine parasite Trypanosoma (Megatrypanum) theileri.</title>
        <authorList>
            <person name="Kelly S."/>
            <person name="Ivens A."/>
            <person name="Mott A."/>
            <person name="O'Neill E."/>
            <person name="Emms D."/>
            <person name="Macleod O."/>
            <person name="Voorheis P."/>
            <person name="Matthews J."/>
            <person name="Matthews K."/>
            <person name="Carrington M."/>
        </authorList>
    </citation>
    <scope>NUCLEOTIDE SEQUENCE [LARGE SCALE GENOMIC DNA]</scope>
    <source>
        <strain evidence="5">Edinburgh</strain>
    </source>
</reference>
<keyword evidence="6" id="KW-1185">Reference proteome</keyword>